<feature type="transmembrane region" description="Helical" evidence="1">
    <location>
        <begin position="217"/>
        <end position="234"/>
    </location>
</feature>
<keyword evidence="3" id="KW-1185">Reference proteome</keyword>
<feature type="transmembrane region" description="Helical" evidence="1">
    <location>
        <begin position="261"/>
        <end position="279"/>
    </location>
</feature>
<gene>
    <name evidence="2" type="ORF">HMPREF9371_0928</name>
</gene>
<feature type="transmembrane region" description="Helical" evidence="1">
    <location>
        <begin position="164"/>
        <end position="182"/>
    </location>
</feature>
<feature type="transmembrane region" description="Helical" evidence="1">
    <location>
        <begin position="316"/>
        <end position="338"/>
    </location>
</feature>
<feature type="transmembrane region" description="Helical" evidence="1">
    <location>
        <begin position="291"/>
        <end position="310"/>
    </location>
</feature>
<evidence type="ECO:0000313" key="3">
    <source>
        <dbReference type="Proteomes" id="UP000003019"/>
    </source>
</evidence>
<dbReference type="PANTHER" id="PTHR34289">
    <property type="entry name" value="PROTEIN, PUTATIVE (DUF819)-RELATED"/>
    <property type="match status" value="1"/>
</dbReference>
<dbReference type="HOGENOM" id="CLU_034724_0_0_4"/>
<name>G4CH39_9NEIS</name>
<dbReference type="Pfam" id="PF05684">
    <property type="entry name" value="DUF819"/>
    <property type="match status" value="1"/>
</dbReference>
<dbReference type="InterPro" id="IPR008537">
    <property type="entry name" value="DUF819"/>
</dbReference>
<sequence length="400" mass="42472">MQPLIAADNTLLLWTFLMLAAAAAIVIEQKARWAAKIPGAVIALLIALAASNLGLVPVDAPVYDAVWGYIVPLAIPLLLFQLDLHAVFKESRRLLFLFLLSSAGTVVGTLLAFLMLRHHIPELDKIAGMISASYTGGGVNFAAMAAKLQPSDSMKAATIVADNLMMACYFLILIGLAASPLVRRVWGHRHGDTAAQTDGENQAAAFWRAKDISLQNIALSLGAAMLLVAVSFTLSKYLKGILGSGENILTDMLIGLLTDKYLLLTTLTFAAIALFPRGMAKLNGSQELGTYGIYLFFVVIGIPASIPLILQNAPLLFIFTLTVAVVNLLVTLIAGKLFKYSIEEITLACNANIGGPTTAAALAIGQGWRSLVGPILVIGTVGYIIGNYIGSMVYTVVSNL</sequence>
<feature type="transmembrane region" description="Helical" evidence="1">
    <location>
        <begin position="94"/>
        <end position="116"/>
    </location>
</feature>
<feature type="transmembrane region" description="Helical" evidence="1">
    <location>
        <begin position="39"/>
        <end position="56"/>
    </location>
</feature>
<evidence type="ECO:0000256" key="1">
    <source>
        <dbReference type="SAM" id="Phobius"/>
    </source>
</evidence>
<feature type="transmembrane region" description="Helical" evidence="1">
    <location>
        <begin position="6"/>
        <end position="27"/>
    </location>
</feature>
<organism evidence="2 3">
    <name type="scientific">Neisseria shayeganii 871</name>
    <dbReference type="NCBI Taxonomy" id="1032488"/>
    <lineage>
        <taxon>Bacteria</taxon>
        <taxon>Pseudomonadati</taxon>
        <taxon>Pseudomonadota</taxon>
        <taxon>Betaproteobacteria</taxon>
        <taxon>Neisseriales</taxon>
        <taxon>Neisseriaceae</taxon>
        <taxon>Neisseria</taxon>
    </lineage>
</organism>
<keyword evidence="1" id="KW-0812">Transmembrane</keyword>
<comment type="caution">
    <text evidence="2">The sequence shown here is derived from an EMBL/GenBank/DDBJ whole genome shotgun (WGS) entry which is preliminary data.</text>
</comment>
<dbReference type="PANTHER" id="PTHR34289:SF8">
    <property type="entry name" value="DUF819 DOMAIN-CONTAINING PROTEIN"/>
    <property type="match status" value="1"/>
</dbReference>
<evidence type="ECO:0000313" key="2">
    <source>
        <dbReference type="EMBL" id="EGY52877.1"/>
    </source>
</evidence>
<dbReference type="AlphaFoldDB" id="G4CH39"/>
<keyword evidence="1" id="KW-0472">Membrane</keyword>
<reference evidence="2 3" key="1">
    <citation type="submission" date="2011-05" db="EMBL/GenBank/DDBJ databases">
        <authorList>
            <person name="Muzny D."/>
            <person name="Qin X."/>
            <person name="Deng J."/>
            <person name="Jiang H."/>
            <person name="Liu Y."/>
            <person name="Qu J."/>
            <person name="Song X.-Z."/>
            <person name="Zhang L."/>
            <person name="Thornton R."/>
            <person name="Coyle M."/>
            <person name="Francisco L."/>
            <person name="Jackson L."/>
            <person name="Javaid M."/>
            <person name="Korchina V."/>
            <person name="Kovar C."/>
            <person name="Mata R."/>
            <person name="Mathew T."/>
            <person name="Ngo R."/>
            <person name="Nguyen L."/>
            <person name="Nguyen N."/>
            <person name="Okwuonu G."/>
            <person name="Ongeri F."/>
            <person name="Pham C."/>
            <person name="Simmons D."/>
            <person name="Wilczek-Boney K."/>
            <person name="Hale W."/>
            <person name="Jakkamsetti A."/>
            <person name="Pham P."/>
            <person name="Ruth R."/>
            <person name="San Lucas F."/>
            <person name="Warren J."/>
            <person name="Zhang J."/>
            <person name="Zhao Z."/>
            <person name="Zhou C."/>
            <person name="Zhu D."/>
            <person name="Lee S."/>
            <person name="Bess C."/>
            <person name="Blankenburg K."/>
            <person name="Forbes L."/>
            <person name="Fu Q."/>
            <person name="Gubbala S."/>
            <person name="Hirani K."/>
            <person name="Jayaseelan J.C."/>
            <person name="Lara F."/>
            <person name="Munidasa M."/>
            <person name="Palculict T."/>
            <person name="Patil S."/>
            <person name="Pu L.-L."/>
            <person name="Saada N."/>
            <person name="Tang L."/>
            <person name="Weissenberger G."/>
            <person name="Zhu Y."/>
            <person name="Hemphill L."/>
            <person name="Shang Y."/>
            <person name="Youmans B."/>
            <person name="Ayvaz T."/>
            <person name="Ross M."/>
            <person name="Santibanez J."/>
            <person name="Aqrawi P."/>
            <person name="Gross S."/>
            <person name="Joshi V."/>
            <person name="Fowler G."/>
            <person name="Nazareth L."/>
            <person name="Reid J."/>
            <person name="Worley K."/>
            <person name="Petrosino J."/>
            <person name="Highlander S."/>
            <person name="Gibbs R."/>
        </authorList>
    </citation>
    <scope>NUCLEOTIDE SEQUENCE [LARGE SCALE GENOMIC DNA]</scope>
    <source>
        <strain evidence="2 3">871</strain>
    </source>
</reference>
<proteinExistence type="predicted"/>
<dbReference type="PATRIC" id="fig|1032488.3.peg.865"/>
<dbReference type="Proteomes" id="UP000003019">
    <property type="component" value="Unassembled WGS sequence"/>
</dbReference>
<feature type="transmembrane region" description="Helical" evidence="1">
    <location>
        <begin position="371"/>
        <end position="397"/>
    </location>
</feature>
<dbReference type="OrthoDB" id="653763at2"/>
<dbReference type="EMBL" id="AGAY01000031">
    <property type="protein sequence ID" value="EGY52877.1"/>
    <property type="molecule type" value="Genomic_DNA"/>
</dbReference>
<dbReference type="RefSeq" id="WP_009118622.1">
    <property type="nucleotide sequence ID" value="NZ_JH164926.1"/>
</dbReference>
<accession>G4CH39</accession>
<protein>
    <submittedName>
        <fullName evidence="2">Integral membrane protein</fullName>
    </submittedName>
</protein>
<keyword evidence="1" id="KW-1133">Transmembrane helix</keyword>
<feature type="transmembrane region" description="Helical" evidence="1">
    <location>
        <begin position="62"/>
        <end position="82"/>
    </location>
</feature>